<dbReference type="InterPro" id="IPR000086">
    <property type="entry name" value="NUDIX_hydrolase_dom"/>
</dbReference>
<dbReference type="RefSeq" id="WP_088651044.1">
    <property type="nucleotide sequence ID" value="NZ_AQQR01000007.1"/>
</dbReference>
<dbReference type="PANTHER" id="PTHR10885">
    <property type="entry name" value="ISOPENTENYL-DIPHOSPHATE DELTA-ISOMERASE"/>
    <property type="match status" value="1"/>
</dbReference>
<comment type="pathway">
    <text evidence="1 10">Isoprenoid biosynthesis; dimethylallyl diphosphate biosynthesis; dimethylallyl diphosphate from isopentenyl diphosphate: step 1/1.</text>
</comment>
<organism evidence="13 14">
    <name type="scientific">Marinibacterium profundimaris</name>
    <dbReference type="NCBI Taxonomy" id="1679460"/>
    <lineage>
        <taxon>Bacteria</taxon>
        <taxon>Pseudomonadati</taxon>
        <taxon>Pseudomonadota</taxon>
        <taxon>Alphaproteobacteria</taxon>
        <taxon>Rhodobacterales</taxon>
        <taxon>Paracoccaceae</taxon>
        <taxon>Marinibacterium</taxon>
    </lineage>
</organism>
<dbReference type="NCBIfam" id="NF002995">
    <property type="entry name" value="PRK03759.1"/>
    <property type="match status" value="1"/>
</dbReference>
<evidence type="ECO:0000256" key="1">
    <source>
        <dbReference type="ARBA" id="ARBA00004826"/>
    </source>
</evidence>
<comment type="cofactor">
    <cofactor evidence="10">
        <name>Mn(2+)</name>
        <dbReference type="ChEBI" id="CHEBI:29035"/>
    </cofactor>
    <text evidence="10">Binds 1 Mn(2+) ion per subunit.</text>
</comment>
<feature type="binding site" evidence="10">
    <location>
        <position position="82"/>
    </location>
    <ligand>
        <name>Mg(2+)</name>
        <dbReference type="ChEBI" id="CHEBI:18420"/>
    </ligand>
</feature>
<comment type="similarity">
    <text evidence="2 10">Belongs to the IPP isomerase type 1 family.</text>
</comment>
<gene>
    <name evidence="10" type="primary">idi</name>
    <name evidence="13" type="ORF">ATO3_16770</name>
</gene>
<keyword evidence="8 10" id="KW-0414">Isoprene biosynthesis</keyword>
<dbReference type="GO" id="GO:0009240">
    <property type="term" value="P:isopentenyl diphosphate biosynthetic process"/>
    <property type="evidence" value="ECO:0007669"/>
    <property type="project" value="TreeGrafter"/>
</dbReference>
<dbReference type="AlphaFoldDB" id="A0A225NG55"/>
<proteinExistence type="inferred from homology"/>
<dbReference type="SUPFAM" id="SSF55811">
    <property type="entry name" value="Nudix"/>
    <property type="match status" value="1"/>
</dbReference>
<comment type="cofactor">
    <cofactor evidence="10">
        <name>Mg(2+)</name>
        <dbReference type="ChEBI" id="CHEBI:18420"/>
    </cofactor>
    <text evidence="10">Binds 1 Mg(2+) ion per subunit. The magnesium ion binds only when substrate is bound.</text>
</comment>
<comment type="catalytic activity">
    <reaction evidence="10">
        <text>isopentenyl diphosphate = dimethylallyl diphosphate</text>
        <dbReference type="Rhea" id="RHEA:23284"/>
        <dbReference type="ChEBI" id="CHEBI:57623"/>
        <dbReference type="ChEBI" id="CHEBI:128769"/>
        <dbReference type="EC" id="5.3.3.2"/>
    </reaction>
</comment>
<dbReference type="GO" id="GO:0005737">
    <property type="term" value="C:cytoplasm"/>
    <property type="evidence" value="ECO:0007669"/>
    <property type="project" value="UniProtKB-SubCell"/>
</dbReference>
<evidence type="ECO:0000256" key="3">
    <source>
        <dbReference type="ARBA" id="ARBA00012057"/>
    </source>
</evidence>
<dbReference type="EMBL" id="AQQR01000007">
    <property type="protein sequence ID" value="OWU72223.1"/>
    <property type="molecule type" value="Genomic_DNA"/>
</dbReference>
<feature type="binding site" evidence="10">
    <location>
        <position position="110"/>
    </location>
    <ligand>
        <name>Mn(2+)</name>
        <dbReference type="ChEBI" id="CHEBI:29035"/>
    </ligand>
</feature>
<dbReference type="Pfam" id="PF00293">
    <property type="entry name" value="NUDIX"/>
    <property type="match status" value="1"/>
</dbReference>
<evidence type="ECO:0000256" key="6">
    <source>
        <dbReference type="ARBA" id="ARBA00022842"/>
    </source>
</evidence>
<dbReference type="PANTHER" id="PTHR10885:SF0">
    <property type="entry name" value="ISOPENTENYL-DIPHOSPHATE DELTA-ISOMERASE"/>
    <property type="match status" value="1"/>
</dbReference>
<dbReference type="InterPro" id="IPR011876">
    <property type="entry name" value="IsopentenylPP_isomerase_typ1"/>
</dbReference>
<name>A0A225NG55_9RHOB</name>
<protein>
    <recommendedName>
        <fullName evidence="3 10">Isopentenyl-diphosphate Delta-isomerase</fullName>
        <shortName evidence="10">IPP isomerase</shortName>
        <ecNumber evidence="3 10">5.3.3.2</ecNumber>
    </recommendedName>
    <alternativeName>
        <fullName evidence="10">IPP:DMAPP isomerase</fullName>
    </alternativeName>
    <alternativeName>
        <fullName evidence="10">Isopentenyl pyrophosphate isomerase</fullName>
    </alternativeName>
</protein>
<dbReference type="PIRSF" id="PIRSF018427">
    <property type="entry name" value="Isopntndiph_ism"/>
    <property type="match status" value="1"/>
</dbReference>
<dbReference type="GO" id="GO:0050992">
    <property type="term" value="P:dimethylallyl diphosphate biosynthetic process"/>
    <property type="evidence" value="ECO:0007669"/>
    <property type="project" value="UniProtKB-UniRule"/>
</dbReference>
<evidence type="ECO:0000313" key="14">
    <source>
        <dbReference type="Proteomes" id="UP000215377"/>
    </source>
</evidence>
<evidence type="ECO:0000259" key="12">
    <source>
        <dbReference type="PROSITE" id="PS51462"/>
    </source>
</evidence>
<feature type="binding site" evidence="10">
    <location>
        <position position="28"/>
    </location>
    <ligand>
        <name>Mn(2+)</name>
        <dbReference type="ChEBI" id="CHEBI:29035"/>
    </ligand>
</feature>
<comment type="function">
    <text evidence="10">Catalyzes the 1,3-allylic rearrangement of the homoallylic substrate isopentenyl (IPP) to its highly electrophilic allylic isomer, dimethylallyl diphosphate (DMAPP).</text>
</comment>
<feature type="binding site" evidence="10">
    <location>
        <position position="22"/>
    </location>
    <ligand>
        <name>Mn(2+)</name>
        <dbReference type="ChEBI" id="CHEBI:29035"/>
    </ligand>
</feature>
<feature type="binding site" evidence="10">
    <location>
        <position position="108"/>
    </location>
    <ligand>
        <name>Mn(2+)</name>
        <dbReference type="ChEBI" id="CHEBI:29035"/>
    </ligand>
</feature>
<accession>A0A225NG55</accession>
<evidence type="ECO:0000256" key="2">
    <source>
        <dbReference type="ARBA" id="ARBA00007579"/>
    </source>
</evidence>
<evidence type="ECO:0000256" key="5">
    <source>
        <dbReference type="ARBA" id="ARBA00022723"/>
    </source>
</evidence>
<evidence type="ECO:0000313" key="13">
    <source>
        <dbReference type="EMBL" id="OWU72223.1"/>
    </source>
</evidence>
<keyword evidence="7 10" id="KW-0464">Manganese</keyword>
<keyword evidence="4 10" id="KW-0963">Cytoplasm</keyword>
<keyword evidence="5 10" id="KW-0479">Metal-binding</keyword>
<evidence type="ECO:0000256" key="9">
    <source>
        <dbReference type="ARBA" id="ARBA00023235"/>
    </source>
</evidence>
<dbReference type="GO" id="GO:0004452">
    <property type="term" value="F:isopentenyl-diphosphate delta-isomerase activity"/>
    <property type="evidence" value="ECO:0007669"/>
    <property type="project" value="UniProtKB-UniRule"/>
</dbReference>
<keyword evidence="6 10" id="KW-0460">Magnesium</keyword>
<evidence type="ECO:0000256" key="11">
    <source>
        <dbReference type="PIRSR" id="PIRSR018427-1"/>
    </source>
</evidence>
<dbReference type="NCBIfam" id="TIGR02150">
    <property type="entry name" value="IPP_isom_1"/>
    <property type="match status" value="1"/>
</dbReference>
<feature type="binding site" evidence="10">
    <location>
        <position position="64"/>
    </location>
    <ligand>
        <name>Mn(2+)</name>
        <dbReference type="ChEBI" id="CHEBI:29035"/>
    </ligand>
</feature>
<feature type="active site" evidence="10 11">
    <location>
        <position position="62"/>
    </location>
</feature>
<feature type="domain" description="Nudix hydrolase" evidence="12">
    <location>
        <begin position="26"/>
        <end position="160"/>
    </location>
</feature>
<feature type="active site" evidence="10 11">
    <location>
        <position position="110"/>
    </location>
</feature>
<keyword evidence="9 10" id="KW-0413">Isomerase</keyword>
<dbReference type="CDD" id="cd02885">
    <property type="entry name" value="NUDIX_IPP_Isomerase"/>
    <property type="match status" value="1"/>
</dbReference>
<sequence length="177" mass="19651">MTGAIPAWVDGRLRPVDKLQVHLDGLRHMAVSVFVLCGDALLLQRRALAKYHTPGLWANTCCTHPHWGEGVADCASRRLREELGLTGIGLAPMGRVEYRADVGGGMFEHEVVDVFAGHVARRPVLAPDPDEVMETRWIALRELDRQVRQRPEAYTPWLRIYLADGVIRAAAEAVEPG</sequence>
<evidence type="ECO:0000256" key="8">
    <source>
        <dbReference type="ARBA" id="ARBA00023229"/>
    </source>
</evidence>
<dbReference type="Gene3D" id="3.90.79.10">
    <property type="entry name" value="Nucleoside Triphosphate Pyrophosphohydrolase"/>
    <property type="match status" value="1"/>
</dbReference>
<dbReference type="GO" id="GO:0046872">
    <property type="term" value="F:metal ion binding"/>
    <property type="evidence" value="ECO:0007669"/>
    <property type="project" value="UniProtKB-KW"/>
</dbReference>
<dbReference type="UniPathway" id="UPA00059">
    <property type="reaction ID" value="UER00104"/>
</dbReference>
<dbReference type="EC" id="5.3.3.2" evidence="3 10"/>
<evidence type="ECO:0000256" key="7">
    <source>
        <dbReference type="ARBA" id="ARBA00023211"/>
    </source>
</evidence>
<evidence type="ECO:0000256" key="4">
    <source>
        <dbReference type="ARBA" id="ARBA00022490"/>
    </source>
</evidence>
<dbReference type="InterPro" id="IPR056375">
    <property type="entry name" value="Idi_bact"/>
</dbReference>
<dbReference type="OrthoDB" id="9809458at2"/>
<comment type="caution">
    <text evidence="13">The sequence shown here is derived from an EMBL/GenBank/DDBJ whole genome shotgun (WGS) entry which is preliminary data.</text>
</comment>
<keyword evidence="14" id="KW-1185">Reference proteome</keyword>
<dbReference type="InterPro" id="IPR015797">
    <property type="entry name" value="NUDIX_hydrolase-like_dom_sf"/>
</dbReference>
<evidence type="ECO:0000256" key="10">
    <source>
        <dbReference type="HAMAP-Rule" id="MF_00202"/>
    </source>
</evidence>
<dbReference type="HAMAP" id="MF_00202">
    <property type="entry name" value="Idi"/>
    <property type="match status" value="1"/>
</dbReference>
<dbReference type="PROSITE" id="PS51462">
    <property type="entry name" value="NUDIX"/>
    <property type="match status" value="1"/>
</dbReference>
<reference evidence="13 14" key="1">
    <citation type="submission" date="2013-04" db="EMBL/GenBank/DDBJ databases">
        <title>Oceanicola sp. 22II1-22F33 Genome Sequencing.</title>
        <authorList>
            <person name="Lai Q."/>
            <person name="Li G."/>
            <person name="Shao Z."/>
        </authorList>
    </citation>
    <scope>NUCLEOTIDE SEQUENCE [LARGE SCALE GENOMIC DNA]</scope>
    <source>
        <strain evidence="13 14">22II1-22F33</strain>
    </source>
</reference>
<comment type="subcellular location">
    <subcellularLocation>
        <location evidence="10">Cytoplasm</location>
    </subcellularLocation>
</comment>
<dbReference type="Proteomes" id="UP000215377">
    <property type="component" value="Unassembled WGS sequence"/>
</dbReference>